<dbReference type="InterPro" id="IPR036291">
    <property type="entry name" value="NAD(P)-bd_dom_sf"/>
</dbReference>
<organism evidence="3 4">
    <name type="scientific">Trichuris suis</name>
    <name type="common">pig whipworm</name>
    <dbReference type="NCBI Taxonomy" id="68888"/>
    <lineage>
        <taxon>Eukaryota</taxon>
        <taxon>Metazoa</taxon>
        <taxon>Ecdysozoa</taxon>
        <taxon>Nematoda</taxon>
        <taxon>Enoplea</taxon>
        <taxon>Dorylaimia</taxon>
        <taxon>Trichinellida</taxon>
        <taxon>Trichuridae</taxon>
        <taxon>Trichuris</taxon>
    </lineage>
</organism>
<evidence type="ECO:0008006" key="5">
    <source>
        <dbReference type="Google" id="ProtNLM"/>
    </source>
</evidence>
<dbReference type="Proteomes" id="UP000030764">
    <property type="component" value="Unassembled WGS sequence"/>
</dbReference>
<dbReference type="CDD" id="cd05327">
    <property type="entry name" value="retinol-DH_like_SDR_c_like"/>
    <property type="match status" value="1"/>
</dbReference>
<evidence type="ECO:0000313" key="3">
    <source>
        <dbReference type="EMBL" id="KFD48987.1"/>
    </source>
</evidence>
<feature type="transmembrane region" description="Helical" evidence="2">
    <location>
        <begin position="6"/>
        <end position="26"/>
    </location>
</feature>
<dbReference type="PRINTS" id="PR00081">
    <property type="entry name" value="GDHRDH"/>
</dbReference>
<name>A0A085LVJ1_9BILA</name>
<dbReference type="SUPFAM" id="SSF51735">
    <property type="entry name" value="NAD(P)-binding Rossmann-fold domains"/>
    <property type="match status" value="1"/>
</dbReference>
<dbReference type="EMBL" id="KL363280">
    <property type="protein sequence ID" value="KFD48987.1"/>
    <property type="molecule type" value="Genomic_DNA"/>
</dbReference>
<dbReference type="InterPro" id="IPR002347">
    <property type="entry name" value="SDR_fam"/>
</dbReference>
<dbReference type="PANTHER" id="PTHR43157">
    <property type="entry name" value="PHOSPHATIDYLINOSITOL-GLYCAN BIOSYNTHESIS CLASS F PROTEIN-RELATED"/>
    <property type="match status" value="1"/>
</dbReference>
<proteinExistence type="predicted"/>
<dbReference type="Gene3D" id="3.40.50.720">
    <property type="entry name" value="NAD(P)-binding Rossmann-like Domain"/>
    <property type="match status" value="1"/>
</dbReference>
<dbReference type="Pfam" id="PF00106">
    <property type="entry name" value="adh_short"/>
    <property type="match status" value="1"/>
</dbReference>
<evidence type="ECO:0000256" key="2">
    <source>
        <dbReference type="SAM" id="Phobius"/>
    </source>
</evidence>
<evidence type="ECO:0000256" key="1">
    <source>
        <dbReference type="ARBA" id="ARBA00023002"/>
    </source>
</evidence>
<accession>A0A085LVJ1</accession>
<reference evidence="3 4" key="1">
    <citation type="journal article" date="2014" name="Nat. Genet.">
        <title>Genome and transcriptome of the porcine whipworm Trichuris suis.</title>
        <authorList>
            <person name="Jex A.R."/>
            <person name="Nejsum P."/>
            <person name="Schwarz E.M."/>
            <person name="Hu L."/>
            <person name="Young N.D."/>
            <person name="Hall R.S."/>
            <person name="Korhonen P.K."/>
            <person name="Liao S."/>
            <person name="Thamsborg S."/>
            <person name="Xia J."/>
            <person name="Xu P."/>
            <person name="Wang S."/>
            <person name="Scheerlinck J.P."/>
            <person name="Hofmann A."/>
            <person name="Sternberg P.W."/>
            <person name="Wang J."/>
            <person name="Gasser R.B."/>
        </authorList>
    </citation>
    <scope>NUCLEOTIDE SEQUENCE [LARGE SCALE GENOMIC DNA]</scope>
    <source>
        <strain evidence="3">DCEP-RM93M</strain>
    </source>
</reference>
<protein>
    <recommendedName>
        <fullName evidence="5">Oxidoreductase, short chain dehydrogenase/reductase family protein</fullName>
    </recommendedName>
</protein>
<sequence length="559" mass="62905">MENDLLGDMFLLPCSLLLGAILLFLIRKLFKGKQFTGSEKAKGKVFVVTGANCGIGKQIARELNYRGAKVYMGCRSMTKADKAVTELVASGCSADRLVVLPLDLSSFESIDNFVNALKERETKLDGLVNNAGIMFYPKFQLTNDGHETTWQVNYLSNVVLCEKLLPLLEACEGEARIVFVSSRAHRWASSLNVDKIDSRSHWDRFATYGKSKVAQIMYSKLLAEKLRVSGSSVTSNSCHPGTCNTHIARYTPLVNTKLVKTIAAPFVWFFLKTPKDGAQTPLYLLLSKEVSGVSGKYFVNMEQREPSHLAMDLDQCRQLYFAVPVVKHFVFPLVGLTGWNAFAFDIEENIMNPSTRAASQMYADAIRDAYSPAKTRSIRSQSEIDLQMIASSHSRHPADGHYTEADEVYDRGRLARIRAEVDCAPKASAPSPGELWAGHTTGTLYKPTYDKTNIYGNRRYYSRYDDKDEDYFDWDIDHAVQKIKEQRGIAGTTTTTTRLTPTLWEHNLFKDKGMLQGQKMISPYLFTKADGNNQLEGTNFLSSALRTPSYWSYRFEHIM</sequence>
<keyword evidence="2" id="KW-0812">Transmembrane</keyword>
<dbReference type="PANTHER" id="PTHR43157:SF31">
    <property type="entry name" value="PHOSPHATIDYLINOSITOL-GLYCAN BIOSYNTHESIS CLASS F PROTEIN"/>
    <property type="match status" value="1"/>
</dbReference>
<dbReference type="GO" id="GO:0016491">
    <property type="term" value="F:oxidoreductase activity"/>
    <property type="evidence" value="ECO:0007669"/>
    <property type="project" value="UniProtKB-KW"/>
</dbReference>
<keyword evidence="4" id="KW-1185">Reference proteome</keyword>
<gene>
    <name evidence="3" type="ORF">M513_10139</name>
</gene>
<keyword evidence="1" id="KW-0560">Oxidoreductase</keyword>
<keyword evidence="2" id="KW-1133">Transmembrane helix</keyword>
<dbReference type="AlphaFoldDB" id="A0A085LVJ1"/>
<evidence type="ECO:0000313" key="4">
    <source>
        <dbReference type="Proteomes" id="UP000030764"/>
    </source>
</evidence>
<keyword evidence="2" id="KW-0472">Membrane</keyword>